<dbReference type="Gene3D" id="3.40.50.720">
    <property type="entry name" value="NAD(P)-binding Rossmann-like Domain"/>
    <property type="match status" value="2"/>
</dbReference>
<organism evidence="13 14">
    <name type="scientific">Diplodia seriata</name>
    <dbReference type="NCBI Taxonomy" id="420778"/>
    <lineage>
        <taxon>Eukaryota</taxon>
        <taxon>Fungi</taxon>
        <taxon>Dikarya</taxon>
        <taxon>Ascomycota</taxon>
        <taxon>Pezizomycotina</taxon>
        <taxon>Dothideomycetes</taxon>
        <taxon>Dothideomycetes incertae sedis</taxon>
        <taxon>Botryosphaeriales</taxon>
        <taxon>Botryosphaeriaceae</taxon>
        <taxon>Diplodia</taxon>
    </lineage>
</organism>
<protein>
    <submittedName>
        <fullName evidence="13">Putative polyketide synthase</fullName>
    </submittedName>
</protein>
<feature type="active site" description="Proton acceptor; for dehydratase activity" evidence="8">
    <location>
        <position position="1009"/>
    </location>
</feature>
<evidence type="ECO:0000259" key="10">
    <source>
        <dbReference type="PROSITE" id="PS50075"/>
    </source>
</evidence>
<dbReference type="Gene3D" id="3.40.366.10">
    <property type="entry name" value="Malonyl-Coenzyme A Acyl Carrier Protein, domain 2"/>
    <property type="match status" value="1"/>
</dbReference>
<dbReference type="InterPro" id="IPR049900">
    <property type="entry name" value="PKS_mFAS_DH"/>
</dbReference>
<feature type="region of interest" description="N-terminal hotdog fold" evidence="8">
    <location>
        <begin position="977"/>
        <end position="1118"/>
    </location>
</feature>
<dbReference type="SMART" id="SM00829">
    <property type="entry name" value="PKS_ER"/>
    <property type="match status" value="1"/>
</dbReference>
<reference evidence="13 14" key="1">
    <citation type="submission" date="2015-03" db="EMBL/GenBank/DDBJ databases">
        <authorList>
            <person name="Morales-Cruz A."/>
            <person name="Amrine K.C."/>
            <person name="Cantu D."/>
        </authorList>
    </citation>
    <scope>NUCLEOTIDE SEQUENCE [LARGE SCALE GENOMIC DNA]</scope>
    <source>
        <strain evidence="13">DS831</strain>
    </source>
</reference>
<feature type="region of interest" description="Disordered" evidence="9">
    <location>
        <begin position="1111"/>
        <end position="1133"/>
    </location>
</feature>
<keyword evidence="6" id="KW-0511">Multifunctional enzyme</keyword>
<dbReference type="Gene3D" id="3.40.47.10">
    <property type="match status" value="1"/>
</dbReference>
<dbReference type="Pfam" id="PF16197">
    <property type="entry name" value="KAsynt_C_assoc"/>
    <property type="match status" value="1"/>
</dbReference>
<evidence type="ECO:0000313" key="13">
    <source>
        <dbReference type="EMBL" id="KKY17673.1"/>
    </source>
</evidence>
<dbReference type="InterPro" id="IPR050091">
    <property type="entry name" value="PKS_NRPS_Biosynth_Enz"/>
</dbReference>
<dbReference type="InterPro" id="IPR049552">
    <property type="entry name" value="PKS_DH_N"/>
</dbReference>
<evidence type="ECO:0000256" key="5">
    <source>
        <dbReference type="ARBA" id="ARBA00023002"/>
    </source>
</evidence>
<dbReference type="SUPFAM" id="SSF51735">
    <property type="entry name" value="NAD(P)-binding Rossmann-fold domains"/>
    <property type="match status" value="2"/>
</dbReference>
<feature type="domain" description="Carrier" evidence="10">
    <location>
        <begin position="2367"/>
        <end position="2445"/>
    </location>
</feature>
<dbReference type="InterPro" id="IPR042104">
    <property type="entry name" value="PKS_dehydratase_sf"/>
</dbReference>
<reference evidence="13 14" key="2">
    <citation type="submission" date="2015-05" db="EMBL/GenBank/DDBJ databases">
        <title>Distinctive expansion of gene families associated with plant cell wall degradation and secondary metabolism in the genomes of grapevine trunk pathogens.</title>
        <authorList>
            <person name="Lawrence D.P."/>
            <person name="Travadon R."/>
            <person name="Rolshausen P.E."/>
            <person name="Baumgartner K."/>
        </authorList>
    </citation>
    <scope>NUCLEOTIDE SEQUENCE [LARGE SCALE GENOMIC DNA]</scope>
    <source>
        <strain evidence="13">DS831</strain>
    </source>
</reference>
<dbReference type="SUPFAM" id="SSF53901">
    <property type="entry name" value="Thiolase-like"/>
    <property type="match status" value="1"/>
</dbReference>
<feature type="domain" description="Ketosynthase family 3 (KS3)" evidence="11">
    <location>
        <begin position="54"/>
        <end position="476"/>
    </location>
</feature>
<dbReference type="SUPFAM" id="SSF50129">
    <property type="entry name" value="GroES-like"/>
    <property type="match status" value="1"/>
</dbReference>
<dbReference type="SMART" id="SM00827">
    <property type="entry name" value="PKS_AT"/>
    <property type="match status" value="1"/>
</dbReference>
<dbReference type="InterPro" id="IPR014043">
    <property type="entry name" value="Acyl_transferase_dom"/>
</dbReference>
<evidence type="ECO:0000256" key="2">
    <source>
        <dbReference type="ARBA" id="ARBA00022553"/>
    </source>
</evidence>
<dbReference type="GO" id="GO:0016491">
    <property type="term" value="F:oxidoreductase activity"/>
    <property type="evidence" value="ECO:0007669"/>
    <property type="project" value="UniProtKB-KW"/>
</dbReference>
<dbReference type="Pfam" id="PF08659">
    <property type="entry name" value="KR"/>
    <property type="match status" value="1"/>
</dbReference>
<dbReference type="GO" id="GO:0004312">
    <property type="term" value="F:fatty acid synthase activity"/>
    <property type="evidence" value="ECO:0007669"/>
    <property type="project" value="TreeGrafter"/>
</dbReference>
<dbReference type="InterPro" id="IPR020806">
    <property type="entry name" value="PKS_PP-bd"/>
</dbReference>
<keyword evidence="4" id="KW-0521">NADP</keyword>
<keyword evidence="2" id="KW-0597">Phosphoprotein</keyword>
<dbReference type="SMART" id="SM00823">
    <property type="entry name" value="PKS_PP"/>
    <property type="match status" value="1"/>
</dbReference>
<dbReference type="GO" id="GO:0044550">
    <property type="term" value="P:secondary metabolite biosynthetic process"/>
    <property type="evidence" value="ECO:0007669"/>
    <property type="project" value="UniProtKB-ARBA"/>
</dbReference>
<dbReference type="Pfam" id="PF21089">
    <property type="entry name" value="PKS_DH_N"/>
    <property type="match status" value="1"/>
</dbReference>
<evidence type="ECO:0000313" key="14">
    <source>
        <dbReference type="Proteomes" id="UP000034182"/>
    </source>
</evidence>
<dbReference type="InterPro" id="IPR014031">
    <property type="entry name" value="Ketoacyl_synth_C"/>
</dbReference>
<sequence>MAPIALTPPSQEHLLHAVEAERLQETIAAAGKTLAPGQHFEDASVSGSSSAVEEDPVCIVGMSCRLPGGVRSPSDLWNLLIQKRTGQCKVPKERFNIDAFYHPEGDRAGTMDSDGGYFLQEDVRQFENTFFGLNNLEATYMDPQQRKLLEVVYEAFESAGKSLEDVYDADIGVYVGNFTVDFQTMQSRDPDYMHRYGATGTGTAILSNRVSHVFNLHGPSFTLDTACSSSIYCLHNAVCAIENGECDAAVVAGCNLVTSPEQHIGTSKAGVLSATSTCHTFDASADGYGRAEGVSALYVKRLSSALRDNDNIRAVVRGTAINSNGKTPGITQPSSKLQEAVIRKAYRKAGLDFKETDYVECHGTGTAVGDPIEVEGVGRCFARKDAPPLLIGSVKTNLGHSEAASGNTSVIKAILAFEHGEIPATYGITKFNPGLNLEKWNMKVVTEAERWPSTIRRASVNSFGYGGANAHAILECIDSYMPGWRAQRAAKTPAARGKNFVLPFSAQSKTSLEARVEDMQKQAHARGVQHDLENLSFTLANRRSHLRERGYLIAKPETSLSDIAPQQLVVPKTAAPAKRLPLGFVFTGQGAQYAGMAKELLQTYPAFRDSIRHLDGVLKALPEHAPSWSLEDTIVEPAATSRINEVTRSQPLCTAVQVGIVDVLRSWGITPQATVGHSSGEIGAAYAAGLLSQAQAIIVAYYRGVAAGKTTTTGTMLAAGIGPDEAEDLIQAKALQGTVVVACVNSPQSVTLSGTTAGVEALLAELQAQKKFARKLQTGGRAYHSHMMKEIGPLYEQLMAKGLLGAPSPSPSPAGDVQMFSSVGLRGEALRLFTADSTRRLEPGYWRANLEKSVQFSLALQNMAATGSYHLVEIGPHAALKGPLGQIRTALGLAEADLPYSPTLLRNEDGDRCLKQLAGALFLHGHDELDFGAVNVYSPASVAAIGDLPPYRWNYTQLLWSEPRASVELRNRQFVRHELLGVRQVAGSGLDHAWRNLLRPREVPWLQDHKLETQTVFPAAGYMAQAIEALCQAKGLRAGHDELPRQAAFEFRNVNILSAFVVHEDGSRDAELHTSLAPRRLSTAAVSGVWFDFSISSWAAGEATQHCVGSIRLDDDDNTSPSAPPSAGSVSVDDADYESWPMGPWYEKLAQAGLRFGPSFQSIGSLRTPRDRSTPTAVSTTTVLQRVKMAEASPHPGTFYPVHPLTIDACLQAGIFGGTAGRLDALRAHLPVFIARCRVAAASPPAAAVGQTARIHSRTVADRFGSQTVDATLRDPASGAVVVDLSGARLALYSGKASDTSNAEDDALELERHPCLRVAWKPDVLRVDSGAVPALGAHLARFVADRANGALDEHAPAVGVVAGVLDLLGHRNPKMRVVELAGGGGKASSCDCKRGLWLDDVLDKRSAFPRCRVWHRAQVEGNGEGVGGVDGQALKGPYDVLLLPEANGTDKLWKQSPAALTGLFGDRGVVVGRRSEVAAETLAKAGFNVLGLPNDVMLAVPRLETDQFEGRDVFLVGGSSTSAPFVEALKRTLGSRTKHFSLAELGGVDIPDNAVVVSLLELEKPFLATMSPEEMDLLRHFTNKVTDLVWLVGAGTLEGENPDLTLASGLSRAMMLEQPSLRFSVLDVGTLGATTLLDEACVAVQKALATFDETDDKEFVHHDGLLHISRFVPDNGLNTLFQRRSHETAVQTPLEEAGTAQLAIQKVGLMDTICFEELSEPPTAPPAGFVDVDIKAISLNAKDVYLLSGKVQTKNGTSGLEFSGVVKGVGDDVDGLQPGDRVVVFAPNYNRTTERVPAWACEKMLPEEDFTVMSTLPVIYVTAFYALRDRAHLRKGESILIHSGAGAFGMAAITIAQRAGATVYTTVSTEEKAQLLVRELGLKREHIFHSRDASFMGDVGAATGGRGVDVVLNSLVGDLMHASWECIANFGRFVEVGKRELMDAGRLDLAMFQRNATFTAFDLTELFWHENQFYRDIWAGTLREVLALYRARQIKPVPITTFDVSDITQAYRQFSAKGRVGKIVVSFENPKSTIPLVPAQHAATFSPDKSYLLIGCLGGLGRSLSKWMMGRGARHFTFLGRSGTDKQSARELVDRLETAGASVTVVRGDVVDADAVQAAVDACTRPVGGVVQAAMGLHEALFATMPHAAWHTGIQPKWRGTWNLHRALERDGADAALDFFLLTSSVSGSVGTATESNYCAANGFLDAFARWRRARGQPATSVGLGMISEVGYLHENPEIEALLLRKGIQPLTEHEFLQVVDMALADPQAVKPQCPPGLDRHLAAAHILTGLEPFGMRELMRKGFDINNGTLQDPRSLLLGASLDAGSEDRQADASGTAASAAAAAAWTAGLQPGVAKALAAEADAGSLEAAVDRLVRKRFSNLILIPIDTIDDARPLAQYGMDSMIAAEFRTWFWSVFKVDVPFLDILSQTNSLKGLGGFVERKLKESVAAAAA</sequence>
<dbReference type="InterPro" id="IPR011032">
    <property type="entry name" value="GroES-like_sf"/>
</dbReference>
<dbReference type="Pfam" id="PF08240">
    <property type="entry name" value="ADH_N"/>
    <property type="match status" value="1"/>
</dbReference>
<name>A0A0G2G151_9PEZI</name>
<dbReference type="Proteomes" id="UP000034182">
    <property type="component" value="Unassembled WGS sequence"/>
</dbReference>
<dbReference type="SUPFAM" id="SSF47336">
    <property type="entry name" value="ACP-like"/>
    <property type="match status" value="1"/>
</dbReference>
<evidence type="ECO:0000259" key="12">
    <source>
        <dbReference type="PROSITE" id="PS52019"/>
    </source>
</evidence>
<dbReference type="PROSITE" id="PS52019">
    <property type="entry name" value="PKS_MFAS_DH"/>
    <property type="match status" value="1"/>
</dbReference>
<dbReference type="InterPro" id="IPR057326">
    <property type="entry name" value="KR_dom"/>
</dbReference>
<evidence type="ECO:0000259" key="11">
    <source>
        <dbReference type="PROSITE" id="PS52004"/>
    </source>
</evidence>
<dbReference type="CDD" id="cd05195">
    <property type="entry name" value="enoyl_red"/>
    <property type="match status" value="1"/>
</dbReference>
<dbReference type="InterPro" id="IPR032821">
    <property type="entry name" value="PKS_assoc"/>
</dbReference>
<dbReference type="PANTHER" id="PTHR43775">
    <property type="entry name" value="FATTY ACID SYNTHASE"/>
    <property type="match status" value="1"/>
</dbReference>
<dbReference type="GO" id="GO:0008168">
    <property type="term" value="F:methyltransferase activity"/>
    <property type="evidence" value="ECO:0007669"/>
    <property type="project" value="UniProtKB-KW"/>
</dbReference>
<dbReference type="InterPro" id="IPR014030">
    <property type="entry name" value="Ketoacyl_synth_N"/>
</dbReference>
<dbReference type="InterPro" id="IPR020841">
    <property type="entry name" value="PKS_Beta-ketoAc_synthase_dom"/>
</dbReference>
<dbReference type="Pfam" id="PF14765">
    <property type="entry name" value="PS-DH"/>
    <property type="match status" value="1"/>
</dbReference>
<dbReference type="InterPro" id="IPR036291">
    <property type="entry name" value="NAD(P)-bd_dom_sf"/>
</dbReference>
<comment type="caution">
    <text evidence="13">The sequence shown here is derived from an EMBL/GenBank/DDBJ whole genome shotgun (WGS) entry which is preliminary data.</text>
</comment>
<dbReference type="SMART" id="SM00826">
    <property type="entry name" value="PKS_DH"/>
    <property type="match status" value="1"/>
</dbReference>
<keyword evidence="3" id="KW-0808">Transferase</keyword>
<dbReference type="GO" id="GO:0004315">
    <property type="term" value="F:3-oxoacyl-[acyl-carrier-protein] synthase activity"/>
    <property type="evidence" value="ECO:0007669"/>
    <property type="project" value="InterPro"/>
</dbReference>
<keyword evidence="1" id="KW-0596">Phosphopantetheine</keyword>
<dbReference type="Pfam" id="PF00109">
    <property type="entry name" value="ketoacyl-synt"/>
    <property type="match status" value="1"/>
</dbReference>
<dbReference type="InterPro" id="IPR020843">
    <property type="entry name" value="ER"/>
</dbReference>
<dbReference type="PANTHER" id="PTHR43775:SF50">
    <property type="entry name" value="HIGHLY REDUCING POLYKETIDE SYNTHASE SRDA"/>
    <property type="match status" value="1"/>
</dbReference>
<dbReference type="InterPro" id="IPR013968">
    <property type="entry name" value="PKS_KR"/>
</dbReference>
<evidence type="ECO:0000256" key="8">
    <source>
        <dbReference type="PROSITE-ProRule" id="PRU01363"/>
    </source>
</evidence>
<dbReference type="Gene3D" id="3.90.180.10">
    <property type="entry name" value="Medium-chain alcohol dehydrogenases, catalytic domain"/>
    <property type="match status" value="1"/>
</dbReference>
<dbReference type="PROSITE" id="PS52004">
    <property type="entry name" value="KS3_2"/>
    <property type="match status" value="1"/>
</dbReference>
<gene>
    <name evidence="13" type="ORF">UCDDS831_g06264</name>
</gene>
<dbReference type="GO" id="GO:0006633">
    <property type="term" value="P:fatty acid biosynthetic process"/>
    <property type="evidence" value="ECO:0007669"/>
    <property type="project" value="InterPro"/>
</dbReference>
<evidence type="ECO:0000256" key="7">
    <source>
        <dbReference type="ARBA" id="ARBA00023315"/>
    </source>
</evidence>
<dbReference type="Pfam" id="PF00698">
    <property type="entry name" value="Acyl_transf_1"/>
    <property type="match status" value="1"/>
</dbReference>
<keyword evidence="5" id="KW-0560">Oxidoreductase</keyword>
<dbReference type="InterPro" id="IPR013154">
    <property type="entry name" value="ADH-like_N"/>
</dbReference>
<dbReference type="InterPro" id="IPR016036">
    <property type="entry name" value="Malonyl_transacylase_ACP-bd"/>
</dbReference>
<evidence type="ECO:0000256" key="4">
    <source>
        <dbReference type="ARBA" id="ARBA00022857"/>
    </source>
</evidence>
<dbReference type="GO" id="GO:1901336">
    <property type="term" value="P:lactone biosynthetic process"/>
    <property type="evidence" value="ECO:0007669"/>
    <property type="project" value="UniProtKB-ARBA"/>
</dbReference>
<proteinExistence type="predicted"/>
<dbReference type="Pfam" id="PF23114">
    <property type="entry name" value="NAD-bd_HRPKS_sdrA"/>
    <property type="match status" value="1"/>
</dbReference>
<dbReference type="Pfam" id="PF02801">
    <property type="entry name" value="Ketoacyl-synt_C"/>
    <property type="match status" value="1"/>
</dbReference>
<dbReference type="InterPro" id="IPR009081">
    <property type="entry name" value="PP-bd_ACP"/>
</dbReference>
<dbReference type="CDD" id="cd00833">
    <property type="entry name" value="PKS"/>
    <property type="match status" value="1"/>
</dbReference>
<dbReference type="InterPro" id="IPR016035">
    <property type="entry name" value="Acyl_Trfase/lysoPLipase"/>
</dbReference>
<feature type="region of interest" description="C-terminal hotdog fold" evidence="8">
    <location>
        <begin position="1137"/>
        <end position="1299"/>
    </location>
</feature>
<dbReference type="PROSITE" id="PS00606">
    <property type="entry name" value="KS3_1"/>
    <property type="match status" value="1"/>
</dbReference>
<dbReference type="SUPFAM" id="SSF55048">
    <property type="entry name" value="Probable ACP-binding domain of malonyl-CoA ACP transacylase"/>
    <property type="match status" value="1"/>
</dbReference>
<dbReference type="PROSITE" id="PS50075">
    <property type="entry name" value="CARRIER"/>
    <property type="match status" value="1"/>
</dbReference>
<dbReference type="InterPro" id="IPR001227">
    <property type="entry name" value="Ac_transferase_dom_sf"/>
</dbReference>
<accession>A0A0G2G151</accession>
<dbReference type="Pfam" id="PF00550">
    <property type="entry name" value="PP-binding"/>
    <property type="match status" value="1"/>
</dbReference>
<evidence type="ECO:0000256" key="1">
    <source>
        <dbReference type="ARBA" id="ARBA00022450"/>
    </source>
</evidence>
<evidence type="ECO:0000256" key="9">
    <source>
        <dbReference type="SAM" id="MobiDB-lite"/>
    </source>
</evidence>
<dbReference type="InterPro" id="IPR020807">
    <property type="entry name" value="PKS_DH"/>
</dbReference>
<dbReference type="Gene3D" id="3.10.129.110">
    <property type="entry name" value="Polyketide synthase dehydratase"/>
    <property type="match status" value="1"/>
</dbReference>
<dbReference type="InterPro" id="IPR016039">
    <property type="entry name" value="Thiolase-like"/>
</dbReference>
<keyword evidence="7" id="KW-0012">Acyltransferase</keyword>
<dbReference type="InterPro" id="IPR049551">
    <property type="entry name" value="PKS_DH_C"/>
</dbReference>
<dbReference type="Pfam" id="PF13602">
    <property type="entry name" value="ADH_zinc_N_2"/>
    <property type="match status" value="1"/>
</dbReference>
<dbReference type="FunFam" id="3.40.50.720:FF:000209">
    <property type="entry name" value="Polyketide synthase Pks12"/>
    <property type="match status" value="1"/>
</dbReference>
<evidence type="ECO:0000256" key="3">
    <source>
        <dbReference type="ARBA" id="ARBA00022679"/>
    </source>
</evidence>
<evidence type="ECO:0000256" key="6">
    <source>
        <dbReference type="ARBA" id="ARBA00023268"/>
    </source>
</evidence>
<dbReference type="GO" id="GO:0031177">
    <property type="term" value="F:phosphopantetheine binding"/>
    <property type="evidence" value="ECO:0007669"/>
    <property type="project" value="InterPro"/>
</dbReference>
<dbReference type="EMBL" id="LAQI01000145">
    <property type="protein sequence ID" value="KKY17673.1"/>
    <property type="molecule type" value="Genomic_DNA"/>
</dbReference>
<dbReference type="SMART" id="SM00825">
    <property type="entry name" value="PKS_KS"/>
    <property type="match status" value="1"/>
</dbReference>
<feature type="active site" description="Proton donor; for dehydratase activity" evidence="8">
    <location>
        <position position="1208"/>
    </location>
</feature>
<dbReference type="InterPro" id="IPR018201">
    <property type="entry name" value="Ketoacyl_synth_AS"/>
</dbReference>
<dbReference type="InterPro" id="IPR056501">
    <property type="entry name" value="NAD-bd_HRPKS_sdrA"/>
</dbReference>
<dbReference type="SMART" id="SM00822">
    <property type="entry name" value="PKS_KR"/>
    <property type="match status" value="1"/>
</dbReference>
<feature type="domain" description="PKS/mFAS DH" evidence="12">
    <location>
        <begin position="977"/>
        <end position="1299"/>
    </location>
</feature>
<dbReference type="SUPFAM" id="SSF52151">
    <property type="entry name" value="FabD/lysophospholipase-like"/>
    <property type="match status" value="1"/>
</dbReference>
<dbReference type="GO" id="GO:0032259">
    <property type="term" value="P:methylation"/>
    <property type="evidence" value="ECO:0007669"/>
    <property type="project" value="UniProtKB-KW"/>
</dbReference>
<dbReference type="InterPro" id="IPR036736">
    <property type="entry name" value="ACP-like_sf"/>
</dbReference>